<dbReference type="AlphaFoldDB" id="A0A4Y2S3P2"/>
<dbReference type="EMBL" id="BGPR01019417">
    <property type="protein sequence ID" value="GBN81840.1"/>
    <property type="molecule type" value="Genomic_DNA"/>
</dbReference>
<accession>A0A4Y2S3P2</accession>
<evidence type="ECO:0000313" key="2">
    <source>
        <dbReference type="EMBL" id="GBN81840.1"/>
    </source>
</evidence>
<name>A0A4Y2S3P2_ARAVE</name>
<dbReference type="Proteomes" id="UP000499080">
    <property type="component" value="Unassembled WGS sequence"/>
</dbReference>
<comment type="caution">
    <text evidence="2">The sequence shown here is derived from an EMBL/GenBank/DDBJ whole genome shotgun (WGS) entry which is preliminary data.</text>
</comment>
<gene>
    <name evidence="2" type="primary">R1A1-elementORF2_127</name>
    <name evidence="1" type="synonym">R1A1-elementORF2_282</name>
    <name evidence="2" type="ORF">AVEN_216842_1</name>
    <name evidence="1" type="ORF">AVEN_247082_1</name>
</gene>
<reference evidence="2 3" key="1">
    <citation type="journal article" date="2019" name="Sci. Rep.">
        <title>Orb-weaving spider Araneus ventricosus genome elucidates the spidroin gene catalogue.</title>
        <authorList>
            <person name="Kono N."/>
            <person name="Nakamura H."/>
            <person name="Ohtoshi R."/>
            <person name="Moran D.A.P."/>
            <person name="Shinohara A."/>
            <person name="Yoshida Y."/>
            <person name="Fujiwara M."/>
            <person name="Mori M."/>
            <person name="Tomita M."/>
            <person name="Arakawa K."/>
        </authorList>
    </citation>
    <scope>NUCLEOTIDE SEQUENCE [LARGE SCALE GENOMIC DNA]</scope>
</reference>
<evidence type="ECO:0000313" key="3">
    <source>
        <dbReference type="Proteomes" id="UP000499080"/>
    </source>
</evidence>
<organism evidence="2 3">
    <name type="scientific">Araneus ventricosus</name>
    <name type="common">Orbweaver spider</name>
    <name type="synonym">Epeira ventricosa</name>
    <dbReference type="NCBI Taxonomy" id="182803"/>
    <lineage>
        <taxon>Eukaryota</taxon>
        <taxon>Metazoa</taxon>
        <taxon>Ecdysozoa</taxon>
        <taxon>Arthropoda</taxon>
        <taxon>Chelicerata</taxon>
        <taxon>Arachnida</taxon>
        <taxon>Araneae</taxon>
        <taxon>Araneomorphae</taxon>
        <taxon>Entelegynae</taxon>
        <taxon>Araneoidea</taxon>
        <taxon>Araneidae</taxon>
        <taxon>Araneus</taxon>
    </lineage>
</organism>
<keyword evidence="3" id="KW-1185">Reference proteome</keyword>
<sequence length="49" mass="5461">MPLEPTLHALLDSGQMDKLAIPYTRYSALKANSIKKSSETLSFIIHSNE</sequence>
<feature type="non-terminal residue" evidence="2">
    <location>
        <position position="49"/>
    </location>
</feature>
<dbReference type="EMBL" id="BGPR01019415">
    <property type="protein sequence ID" value="GBN81836.1"/>
    <property type="molecule type" value="Genomic_DNA"/>
</dbReference>
<evidence type="ECO:0000313" key="1">
    <source>
        <dbReference type="EMBL" id="GBN81836.1"/>
    </source>
</evidence>
<protein>
    <submittedName>
        <fullName evidence="2">Uncharacterized protein</fullName>
    </submittedName>
</protein>
<proteinExistence type="predicted"/>